<dbReference type="InterPro" id="IPR010898">
    <property type="entry name" value="Hpre_diP_synth_I"/>
</dbReference>
<dbReference type="AlphaFoldDB" id="A0A173ZNE2"/>
<dbReference type="Proteomes" id="UP000095679">
    <property type="component" value="Unassembled WGS sequence"/>
</dbReference>
<evidence type="ECO:0000313" key="5">
    <source>
        <dbReference type="Proteomes" id="UP000095390"/>
    </source>
</evidence>
<dbReference type="GeneID" id="75047482"/>
<dbReference type="InterPro" id="IPR014535">
    <property type="entry name" value="Hpre_diP_synt_I"/>
</dbReference>
<protein>
    <submittedName>
        <fullName evidence="4">Gx transporter family protein</fullName>
    </submittedName>
    <submittedName>
        <fullName evidence="3">Heptaprenyl diphosphate synthase component I</fullName>
    </submittedName>
</protein>
<reference evidence="4 7" key="2">
    <citation type="submission" date="2018-08" db="EMBL/GenBank/DDBJ databases">
        <title>A genome reference for cultivated species of the human gut microbiota.</title>
        <authorList>
            <person name="Zou Y."/>
            <person name="Xue W."/>
            <person name="Luo G."/>
        </authorList>
    </citation>
    <scope>NUCLEOTIDE SEQUENCE [LARGE SCALE GENOMIC DNA]</scope>
    <source>
        <strain evidence="4 7">AM48-23BH</strain>
    </source>
</reference>
<feature type="transmembrane region" description="Helical" evidence="1">
    <location>
        <begin position="6"/>
        <end position="26"/>
    </location>
</feature>
<dbReference type="Proteomes" id="UP000095390">
    <property type="component" value="Unassembled WGS sequence"/>
</dbReference>
<dbReference type="Gene3D" id="1.10.1760.20">
    <property type="match status" value="1"/>
</dbReference>
<evidence type="ECO:0000313" key="3">
    <source>
        <dbReference type="EMBL" id="CUN76725.1"/>
    </source>
</evidence>
<feature type="transmembrane region" description="Helical" evidence="1">
    <location>
        <begin position="131"/>
        <end position="155"/>
    </location>
</feature>
<dbReference type="OrthoDB" id="9799095at2"/>
<dbReference type="EMBL" id="CYYC01000001">
    <property type="protein sequence ID" value="CUM77199.1"/>
    <property type="molecule type" value="Genomic_DNA"/>
</dbReference>
<organism evidence="3 6">
    <name type="scientific">Anaerobutyricum hallii</name>
    <dbReference type="NCBI Taxonomy" id="39488"/>
    <lineage>
        <taxon>Bacteria</taxon>
        <taxon>Bacillati</taxon>
        <taxon>Bacillota</taxon>
        <taxon>Clostridia</taxon>
        <taxon>Lachnospirales</taxon>
        <taxon>Lachnospiraceae</taxon>
        <taxon>Anaerobutyricum</taxon>
    </lineage>
</organism>
<feature type="transmembrane region" description="Helical" evidence="1">
    <location>
        <begin position="103"/>
        <end position="125"/>
    </location>
</feature>
<keyword evidence="1" id="KW-0472">Membrane</keyword>
<evidence type="ECO:0000313" key="4">
    <source>
        <dbReference type="EMBL" id="RGZ82327.1"/>
    </source>
</evidence>
<gene>
    <name evidence="4" type="ORF">DW972_08975</name>
    <name evidence="3" type="ORF">ERS852450_00588</name>
    <name evidence="2" type="ORF">ERS852578_00142</name>
</gene>
<dbReference type="Proteomes" id="UP000286561">
    <property type="component" value="Unassembled WGS sequence"/>
</dbReference>
<evidence type="ECO:0000256" key="1">
    <source>
        <dbReference type="SAM" id="Phobius"/>
    </source>
</evidence>
<dbReference type="RefSeq" id="WP_005347468.1">
    <property type="nucleotide sequence ID" value="NZ_BLYK01000039.1"/>
</dbReference>
<dbReference type="EMBL" id="QSEP01000052">
    <property type="protein sequence ID" value="RGZ82327.1"/>
    <property type="molecule type" value="Genomic_DNA"/>
</dbReference>
<dbReference type="EMBL" id="CYZL01000004">
    <property type="protein sequence ID" value="CUN76725.1"/>
    <property type="molecule type" value="Genomic_DNA"/>
</dbReference>
<feature type="transmembrane region" description="Helical" evidence="1">
    <location>
        <begin position="68"/>
        <end position="91"/>
    </location>
</feature>
<evidence type="ECO:0000313" key="2">
    <source>
        <dbReference type="EMBL" id="CUM77199.1"/>
    </source>
</evidence>
<keyword evidence="1" id="KW-1133">Transmembrane helix</keyword>
<keyword evidence="1" id="KW-0812">Transmembrane</keyword>
<evidence type="ECO:0000313" key="6">
    <source>
        <dbReference type="Proteomes" id="UP000095679"/>
    </source>
</evidence>
<sequence length="168" mass="17639">MSAKKTAFYGMFLALALVAGYIEQLIPINLGIPGVKLGLANIVTMLLLYIVGVPAACLISVLRILLSGFLFGSGFAMVYSAAGAAMSMLVMALLKKTKKFSSVGVSVAGGIFHNVGQIIVAMIVLETKALAYYLPILILSGLVAGILIGILSGILTKRLNPIIKQHFV</sequence>
<reference evidence="5 6" key="1">
    <citation type="submission" date="2015-09" db="EMBL/GenBank/DDBJ databases">
        <authorList>
            <consortium name="Pathogen Informatics"/>
        </authorList>
    </citation>
    <scope>NUCLEOTIDE SEQUENCE [LARGE SCALE GENOMIC DNA]</scope>
    <source>
        <strain evidence="3 6">2789STDY5834835</strain>
        <strain evidence="2 5">2789STDY5834966</strain>
    </source>
</reference>
<proteinExistence type="predicted"/>
<dbReference type="PIRSF" id="PIRSF027391">
    <property type="entry name" value="Hpre_diP_synt_I"/>
    <property type="match status" value="1"/>
</dbReference>
<feature type="transmembrane region" description="Helical" evidence="1">
    <location>
        <begin position="38"/>
        <end position="62"/>
    </location>
</feature>
<accession>A0A173ZNE2</accession>
<name>A0A173ZNE2_9FIRM</name>
<evidence type="ECO:0000313" key="7">
    <source>
        <dbReference type="Proteomes" id="UP000286561"/>
    </source>
</evidence>
<dbReference type="Pfam" id="PF07456">
    <property type="entry name" value="Hpre_diP_synt_I"/>
    <property type="match status" value="1"/>
</dbReference>